<dbReference type="Proteomes" id="UP000593567">
    <property type="component" value="Unassembled WGS sequence"/>
</dbReference>
<feature type="signal peptide" evidence="7">
    <location>
        <begin position="1"/>
        <end position="31"/>
    </location>
</feature>
<keyword evidence="7" id="KW-0732">Signal</keyword>
<dbReference type="PANTHER" id="PTHR31204:SF1">
    <property type="entry name" value="SIGMA INTRACELLULAR RECEPTOR 2"/>
    <property type="match status" value="1"/>
</dbReference>
<dbReference type="InterPro" id="IPR033118">
    <property type="entry name" value="EXPERA"/>
</dbReference>
<name>A0A7J7JFV9_BUGNE</name>
<dbReference type="PANTHER" id="PTHR31204">
    <property type="entry name" value="SIGMA INTRACELLULAR RECEPTOR 2"/>
    <property type="match status" value="1"/>
</dbReference>
<keyword evidence="10" id="KW-1185">Reference proteome</keyword>
<evidence type="ECO:0000256" key="5">
    <source>
        <dbReference type="PROSITE-ProRule" id="PRU01087"/>
    </source>
</evidence>
<dbReference type="InterPro" id="IPR051987">
    <property type="entry name" value="Sigma-2_receptor-like"/>
</dbReference>
<evidence type="ECO:0000313" key="10">
    <source>
        <dbReference type="Proteomes" id="UP000593567"/>
    </source>
</evidence>
<evidence type="ECO:0000259" key="8">
    <source>
        <dbReference type="PROSITE" id="PS51751"/>
    </source>
</evidence>
<evidence type="ECO:0000256" key="1">
    <source>
        <dbReference type="ARBA" id="ARBA00004141"/>
    </source>
</evidence>
<proteinExistence type="predicted"/>
<dbReference type="EMBL" id="VXIV02002570">
    <property type="protein sequence ID" value="KAF6024491.1"/>
    <property type="molecule type" value="Genomic_DNA"/>
</dbReference>
<evidence type="ECO:0000256" key="2">
    <source>
        <dbReference type="ARBA" id="ARBA00022692"/>
    </source>
</evidence>
<reference evidence="9" key="1">
    <citation type="submission" date="2020-06" db="EMBL/GenBank/DDBJ databases">
        <title>Draft genome of Bugula neritina, a colonial animal packing powerful symbionts and potential medicines.</title>
        <authorList>
            <person name="Rayko M."/>
        </authorList>
    </citation>
    <scope>NUCLEOTIDE SEQUENCE [LARGE SCALE GENOMIC DNA]</scope>
    <source>
        <strain evidence="9">Kwan_BN1</strain>
    </source>
</reference>
<sequence>MGLLRLMEMIFFLYFLISVPIAILFDSQAIAEDLNISKSLYPEPVVELGKQYVAQFKDPYFLNPPSWYKALVFSEILVQMPFCVVASIAMLLGN</sequence>
<feature type="transmembrane region" description="Helical" evidence="6">
    <location>
        <begin position="67"/>
        <end position="92"/>
    </location>
</feature>
<feature type="chain" id="PRO_5029591216" evidence="7">
    <location>
        <begin position="32"/>
        <end position="94"/>
    </location>
</feature>
<evidence type="ECO:0000256" key="6">
    <source>
        <dbReference type="SAM" id="Phobius"/>
    </source>
</evidence>
<evidence type="ECO:0000313" key="9">
    <source>
        <dbReference type="EMBL" id="KAF6024491.1"/>
    </source>
</evidence>
<dbReference type="Pfam" id="PF05241">
    <property type="entry name" value="EBP"/>
    <property type="match status" value="1"/>
</dbReference>
<evidence type="ECO:0000256" key="7">
    <source>
        <dbReference type="SAM" id="SignalP"/>
    </source>
</evidence>
<comment type="caution">
    <text evidence="9">The sequence shown here is derived from an EMBL/GenBank/DDBJ whole genome shotgun (WGS) entry which is preliminary data.</text>
</comment>
<evidence type="ECO:0000256" key="4">
    <source>
        <dbReference type="ARBA" id="ARBA00023136"/>
    </source>
</evidence>
<dbReference type="GO" id="GO:0005783">
    <property type="term" value="C:endoplasmic reticulum"/>
    <property type="evidence" value="ECO:0007669"/>
    <property type="project" value="TreeGrafter"/>
</dbReference>
<accession>A0A7J7JFV9</accession>
<protein>
    <submittedName>
        <fullName evidence="9">Tmem97</fullName>
    </submittedName>
</protein>
<keyword evidence="4 5" id="KW-0472">Membrane</keyword>
<keyword evidence="2 5" id="KW-0812">Transmembrane</keyword>
<gene>
    <name evidence="9" type="ORF">EB796_017203</name>
</gene>
<dbReference type="PROSITE" id="PS51751">
    <property type="entry name" value="EXPERA"/>
    <property type="match status" value="1"/>
</dbReference>
<comment type="subcellular location">
    <subcellularLocation>
        <location evidence="1">Membrane</location>
        <topology evidence="1">Multi-pass membrane protein</topology>
    </subcellularLocation>
</comment>
<dbReference type="OrthoDB" id="433124at2759"/>
<organism evidence="9 10">
    <name type="scientific">Bugula neritina</name>
    <name type="common">Brown bryozoan</name>
    <name type="synonym">Sertularia neritina</name>
    <dbReference type="NCBI Taxonomy" id="10212"/>
    <lineage>
        <taxon>Eukaryota</taxon>
        <taxon>Metazoa</taxon>
        <taxon>Spiralia</taxon>
        <taxon>Lophotrochozoa</taxon>
        <taxon>Bryozoa</taxon>
        <taxon>Gymnolaemata</taxon>
        <taxon>Cheilostomatida</taxon>
        <taxon>Flustrina</taxon>
        <taxon>Buguloidea</taxon>
        <taxon>Bugulidae</taxon>
        <taxon>Bugula</taxon>
    </lineage>
</organism>
<dbReference type="GO" id="GO:0016020">
    <property type="term" value="C:membrane"/>
    <property type="evidence" value="ECO:0007669"/>
    <property type="project" value="UniProtKB-SubCell"/>
</dbReference>
<dbReference type="AlphaFoldDB" id="A0A7J7JFV9"/>
<keyword evidence="3 5" id="KW-1133">Transmembrane helix</keyword>
<feature type="domain" description="EXPERA" evidence="8">
    <location>
        <begin position="7"/>
        <end position="94"/>
    </location>
</feature>
<evidence type="ECO:0000256" key="3">
    <source>
        <dbReference type="ARBA" id="ARBA00022989"/>
    </source>
</evidence>